<protein>
    <submittedName>
        <fullName evidence="2">NADPH-dependent FMN reductase</fullName>
        <ecNumber evidence="2">1.-.-.-</ecNumber>
    </submittedName>
</protein>
<proteinExistence type="predicted"/>
<dbReference type="PANTHER" id="PTHR30543:SF21">
    <property type="entry name" value="NAD(P)H-DEPENDENT FMN REDUCTASE LOT6"/>
    <property type="match status" value="1"/>
</dbReference>
<name>A0ABV8LW07_9ACTN</name>
<dbReference type="EMBL" id="JBHSAY010000020">
    <property type="protein sequence ID" value="MFC4135217.1"/>
    <property type="molecule type" value="Genomic_DNA"/>
</dbReference>
<accession>A0ABV8LW07</accession>
<dbReference type="InterPro" id="IPR029039">
    <property type="entry name" value="Flavoprotein-like_sf"/>
</dbReference>
<dbReference type="EC" id="1.-.-.-" evidence="2"/>
<evidence type="ECO:0000313" key="3">
    <source>
        <dbReference type="Proteomes" id="UP001595816"/>
    </source>
</evidence>
<dbReference type="Gene3D" id="3.40.50.360">
    <property type="match status" value="1"/>
</dbReference>
<dbReference type="InterPro" id="IPR005025">
    <property type="entry name" value="FMN_Rdtase-like_dom"/>
</dbReference>
<dbReference type="RefSeq" id="WP_253763094.1">
    <property type="nucleotide sequence ID" value="NZ_JAMZDZ010000001.1"/>
</dbReference>
<dbReference type="GO" id="GO:0016491">
    <property type="term" value="F:oxidoreductase activity"/>
    <property type="evidence" value="ECO:0007669"/>
    <property type="project" value="UniProtKB-KW"/>
</dbReference>
<dbReference type="InterPro" id="IPR050712">
    <property type="entry name" value="NAD(P)H-dep_reductase"/>
</dbReference>
<reference evidence="3" key="1">
    <citation type="journal article" date="2019" name="Int. J. Syst. Evol. Microbiol.">
        <title>The Global Catalogue of Microorganisms (GCM) 10K type strain sequencing project: providing services to taxonomists for standard genome sequencing and annotation.</title>
        <authorList>
            <consortium name="The Broad Institute Genomics Platform"/>
            <consortium name="The Broad Institute Genome Sequencing Center for Infectious Disease"/>
            <person name="Wu L."/>
            <person name="Ma J."/>
        </authorList>
    </citation>
    <scope>NUCLEOTIDE SEQUENCE [LARGE SCALE GENOMIC DNA]</scope>
    <source>
        <strain evidence="3">CGMCC 4.7289</strain>
    </source>
</reference>
<comment type="caution">
    <text evidence="2">The sequence shown here is derived from an EMBL/GenBank/DDBJ whole genome shotgun (WGS) entry which is preliminary data.</text>
</comment>
<feature type="domain" description="NADPH-dependent FMN reductase-like" evidence="1">
    <location>
        <begin position="3"/>
        <end position="147"/>
    </location>
</feature>
<dbReference type="Proteomes" id="UP001595816">
    <property type="component" value="Unassembled WGS sequence"/>
</dbReference>
<keyword evidence="3" id="KW-1185">Reference proteome</keyword>
<dbReference type="PANTHER" id="PTHR30543">
    <property type="entry name" value="CHROMATE REDUCTASE"/>
    <property type="match status" value="1"/>
</dbReference>
<dbReference type="Pfam" id="PF03358">
    <property type="entry name" value="FMN_red"/>
    <property type="match status" value="1"/>
</dbReference>
<keyword evidence="2" id="KW-0560">Oxidoreductase</keyword>
<organism evidence="2 3">
    <name type="scientific">Hamadaea flava</name>
    <dbReference type="NCBI Taxonomy" id="1742688"/>
    <lineage>
        <taxon>Bacteria</taxon>
        <taxon>Bacillati</taxon>
        <taxon>Actinomycetota</taxon>
        <taxon>Actinomycetes</taxon>
        <taxon>Micromonosporales</taxon>
        <taxon>Micromonosporaceae</taxon>
        <taxon>Hamadaea</taxon>
    </lineage>
</organism>
<sequence length="187" mass="20468">MPRLNVILASTRPNRAGGSVAHWFMRAATEHGGFDAHLIDLADLALPFLDEPDAAIDGKPYRHEHTRRWSAISAAADAYTIVTPEYNQGYPAALKNALDYLYYEWNDKPVAFVTYGMSSGGLRAAHMLKPVVSALKMVPVAETVTIHLRQALDADGRLAPSQSMQNAAKNTLDELLRITPALATLRS</sequence>
<gene>
    <name evidence="2" type="ORF">ACFOZ4_31785</name>
</gene>
<dbReference type="SUPFAM" id="SSF52218">
    <property type="entry name" value="Flavoproteins"/>
    <property type="match status" value="1"/>
</dbReference>
<evidence type="ECO:0000259" key="1">
    <source>
        <dbReference type="Pfam" id="PF03358"/>
    </source>
</evidence>
<evidence type="ECO:0000313" key="2">
    <source>
        <dbReference type="EMBL" id="MFC4135217.1"/>
    </source>
</evidence>